<dbReference type="InterPro" id="IPR000415">
    <property type="entry name" value="Nitroreductase-like"/>
</dbReference>
<evidence type="ECO:0000313" key="3">
    <source>
        <dbReference type="Proteomes" id="UP000520767"/>
    </source>
</evidence>
<dbReference type="AlphaFoldDB" id="A0A7W7VHW2"/>
<gene>
    <name evidence="2" type="ORF">FHR82_006908</name>
</gene>
<proteinExistence type="predicted"/>
<keyword evidence="3" id="KW-1185">Reference proteome</keyword>
<dbReference type="Proteomes" id="UP000520767">
    <property type="component" value="Unassembled WGS sequence"/>
</dbReference>
<dbReference type="Gene3D" id="3.40.109.10">
    <property type="entry name" value="NADH Oxidase"/>
    <property type="match status" value="2"/>
</dbReference>
<accession>A0A7W7VHW2</accession>
<dbReference type="EMBL" id="JACHJQ010000008">
    <property type="protein sequence ID" value="MBB4910649.1"/>
    <property type="molecule type" value="Genomic_DNA"/>
</dbReference>
<name>A0A7W7VHW2_9PSEU</name>
<comment type="caution">
    <text evidence="2">The sequence shown here is derived from an EMBL/GenBank/DDBJ whole genome shotgun (WGS) entry which is preliminary data.</text>
</comment>
<protein>
    <submittedName>
        <fullName evidence="2">Nitroreductase</fullName>
    </submittedName>
</protein>
<dbReference type="RefSeq" id="WP_184814714.1">
    <property type="nucleotide sequence ID" value="NZ_JACHJQ010000008.1"/>
</dbReference>
<evidence type="ECO:0000259" key="1">
    <source>
        <dbReference type="Pfam" id="PF00881"/>
    </source>
</evidence>
<evidence type="ECO:0000313" key="2">
    <source>
        <dbReference type="EMBL" id="MBB4910649.1"/>
    </source>
</evidence>
<dbReference type="SUPFAM" id="SSF55469">
    <property type="entry name" value="FMN-dependent nitroreductase-like"/>
    <property type="match status" value="1"/>
</dbReference>
<dbReference type="Pfam" id="PF00881">
    <property type="entry name" value="Nitroreductase"/>
    <property type="match status" value="1"/>
</dbReference>
<feature type="domain" description="Nitroreductase" evidence="1">
    <location>
        <begin position="298"/>
        <end position="385"/>
    </location>
</feature>
<dbReference type="InterPro" id="IPR029479">
    <property type="entry name" value="Nitroreductase"/>
</dbReference>
<dbReference type="GO" id="GO:0016491">
    <property type="term" value="F:oxidoreductase activity"/>
    <property type="evidence" value="ECO:0007669"/>
    <property type="project" value="InterPro"/>
</dbReference>
<sequence length="402" mass="42751">MSRTTSVTATEPIRWVEARQPPTYRPVRPEPLPAGLATVVARLEYAVGHRAGSTKRAAPSAGGCYPYELFVSPASATEPVVGHVDLHQRWVTVPSGDQAGWAGDRFRYYLVGRPWFSVRKYGRRGFLYHLVDAGHAMLNLSLTSGTPDPDRPADAIAGRLARRGGALLGFGVLDADDSGRTADGWVLRQATGPEPQNPLNDIEEITRGLLPDPPEPLRLALPPSPARTRLADAIPTRHSAAAFHGAVAAGELAEFVARFVELCDRIVPELGVPIPGFQVFSRHPGVGRPLPEKSWLTGALLGQSHLTGASAFVVVHARVEDAPTEALSVGTQRLITASGLVGEIIYLAASQAGLGVTGIGGFDPRLWATACATTEDIIYVLAIGREADGEKFDVTNPNGSHG</sequence>
<organism evidence="2 3">
    <name type="scientific">Actinophytocola algeriensis</name>
    <dbReference type="NCBI Taxonomy" id="1768010"/>
    <lineage>
        <taxon>Bacteria</taxon>
        <taxon>Bacillati</taxon>
        <taxon>Actinomycetota</taxon>
        <taxon>Actinomycetes</taxon>
        <taxon>Pseudonocardiales</taxon>
        <taxon>Pseudonocardiaceae</taxon>
    </lineage>
</organism>
<reference evidence="2 3" key="1">
    <citation type="submission" date="2020-08" db="EMBL/GenBank/DDBJ databases">
        <title>Genomic Encyclopedia of Type Strains, Phase III (KMG-III): the genomes of soil and plant-associated and newly described type strains.</title>
        <authorList>
            <person name="Whitman W."/>
        </authorList>
    </citation>
    <scope>NUCLEOTIDE SEQUENCE [LARGE SCALE GENOMIC DNA]</scope>
    <source>
        <strain evidence="2 3">CECT 8960</strain>
    </source>
</reference>